<protein>
    <submittedName>
        <fullName evidence="5">Helix-turn-helix domain-containing protein</fullName>
    </submittedName>
</protein>
<name>A0A5R9IPI4_9GAMM</name>
<dbReference type="InterPro" id="IPR009057">
    <property type="entry name" value="Homeodomain-like_sf"/>
</dbReference>
<dbReference type="SUPFAM" id="SSF46689">
    <property type="entry name" value="Homeodomain-like"/>
    <property type="match status" value="2"/>
</dbReference>
<keyword evidence="3" id="KW-0804">Transcription</keyword>
<dbReference type="InterPro" id="IPR018060">
    <property type="entry name" value="HTH_AraC"/>
</dbReference>
<feature type="domain" description="HTH araC/xylS-type" evidence="4">
    <location>
        <begin position="197"/>
        <end position="295"/>
    </location>
</feature>
<dbReference type="InterPro" id="IPR020449">
    <property type="entry name" value="Tscrpt_reg_AraC-type_HTH"/>
</dbReference>
<evidence type="ECO:0000256" key="2">
    <source>
        <dbReference type="ARBA" id="ARBA00023125"/>
    </source>
</evidence>
<keyword evidence="2" id="KW-0238">DNA-binding</keyword>
<keyword evidence="1" id="KW-0805">Transcription regulation</keyword>
<accession>A0A5R9IPI4</accession>
<dbReference type="EMBL" id="VCBC01000008">
    <property type="protein sequence ID" value="TLU65171.1"/>
    <property type="molecule type" value="Genomic_DNA"/>
</dbReference>
<dbReference type="PROSITE" id="PS01124">
    <property type="entry name" value="HTH_ARAC_FAMILY_2"/>
    <property type="match status" value="1"/>
</dbReference>
<proteinExistence type="predicted"/>
<dbReference type="GO" id="GO:0043565">
    <property type="term" value="F:sequence-specific DNA binding"/>
    <property type="evidence" value="ECO:0007669"/>
    <property type="project" value="InterPro"/>
</dbReference>
<dbReference type="PROSITE" id="PS00041">
    <property type="entry name" value="HTH_ARAC_FAMILY_1"/>
    <property type="match status" value="1"/>
</dbReference>
<dbReference type="RefSeq" id="WP_138319841.1">
    <property type="nucleotide sequence ID" value="NZ_VCBC01000008.1"/>
</dbReference>
<dbReference type="OrthoDB" id="5949386at2"/>
<dbReference type="SMART" id="SM00342">
    <property type="entry name" value="HTH_ARAC"/>
    <property type="match status" value="1"/>
</dbReference>
<evidence type="ECO:0000259" key="4">
    <source>
        <dbReference type="PROSITE" id="PS01124"/>
    </source>
</evidence>
<gene>
    <name evidence="5" type="ORF">FE810_09630</name>
</gene>
<dbReference type="InterPro" id="IPR018062">
    <property type="entry name" value="HTH_AraC-typ_CS"/>
</dbReference>
<evidence type="ECO:0000313" key="5">
    <source>
        <dbReference type="EMBL" id="TLU65171.1"/>
    </source>
</evidence>
<dbReference type="Proteomes" id="UP000307790">
    <property type="component" value="Unassembled WGS sequence"/>
</dbReference>
<comment type="caution">
    <text evidence="5">The sequence shown here is derived from an EMBL/GenBank/DDBJ whole genome shotgun (WGS) entry which is preliminary data.</text>
</comment>
<evidence type="ECO:0000313" key="6">
    <source>
        <dbReference type="Proteomes" id="UP000307790"/>
    </source>
</evidence>
<dbReference type="Pfam" id="PF12833">
    <property type="entry name" value="HTH_18"/>
    <property type="match status" value="1"/>
</dbReference>
<dbReference type="PANTHER" id="PTHR43280">
    <property type="entry name" value="ARAC-FAMILY TRANSCRIPTIONAL REGULATOR"/>
    <property type="match status" value="1"/>
</dbReference>
<evidence type="ECO:0000256" key="1">
    <source>
        <dbReference type="ARBA" id="ARBA00023015"/>
    </source>
</evidence>
<reference evidence="5 6" key="1">
    <citation type="submission" date="2019-05" db="EMBL/GenBank/DDBJ databases">
        <title>Genome sequences of Thalassotalea litorea 1K03283.</title>
        <authorList>
            <person name="Zhang D."/>
        </authorList>
    </citation>
    <scope>NUCLEOTIDE SEQUENCE [LARGE SCALE GENOMIC DNA]</scope>
    <source>
        <strain evidence="5 6">MCCC 1K03283</strain>
    </source>
</reference>
<organism evidence="5 6">
    <name type="scientific">Thalassotalea litorea</name>
    <dbReference type="NCBI Taxonomy" id="2020715"/>
    <lineage>
        <taxon>Bacteria</taxon>
        <taxon>Pseudomonadati</taxon>
        <taxon>Pseudomonadota</taxon>
        <taxon>Gammaproteobacteria</taxon>
        <taxon>Alteromonadales</taxon>
        <taxon>Colwelliaceae</taxon>
        <taxon>Thalassotalea</taxon>
    </lineage>
</organism>
<dbReference type="PANTHER" id="PTHR43280:SF27">
    <property type="entry name" value="TRANSCRIPTIONAL REGULATOR MTLR"/>
    <property type="match status" value="1"/>
</dbReference>
<dbReference type="AlphaFoldDB" id="A0A5R9IPI4"/>
<sequence>MANSGKTKSATRQVYCEPYCIEQGLTFEVHHVRYLPDDHYSCLMHFHEVHEFIIFEQVDGFYLNMRGQSAIADNSVVFTPAMESHDFELSTGEKSWYIVQFLPSLFNHGELKTLATLFNNAQNLHPKETQTNHGKDVHQRLLTLVKWLQQSYKQDPHSAHSQALIRLLILTVAEFYQPLQQQEQTALPVRDGFARLAPLMGLFKNDENIELTLEQAAEKCFLSPSYFSRLFKRVFRCNYSEYVVRHKLAIAARQLSQSERSITQISYDLGFANPSHFIAQFKKTYQETPLQFRKKLLTHISDGQWN</sequence>
<keyword evidence="6" id="KW-1185">Reference proteome</keyword>
<dbReference type="PRINTS" id="PR00032">
    <property type="entry name" value="HTHARAC"/>
</dbReference>
<dbReference type="GO" id="GO:0003700">
    <property type="term" value="F:DNA-binding transcription factor activity"/>
    <property type="evidence" value="ECO:0007669"/>
    <property type="project" value="InterPro"/>
</dbReference>
<evidence type="ECO:0000256" key="3">
    <source>
        <dbReference type="ARBA" id="ARBA00023163"/>
    </source>
</evidence>
<dbReference type="Gene3D" id="1.10.10.60">
    <property type="entry name" value="Homeodomain-like"/>
    <property type="match status" value="2"/>
</dbReference>